<proteinExistence type="predicted"/>
<comment type="caution">
    <text evidence="2">The sequence shown here is derived from an EMBL/GenBank/DDBJ whole genome shotgun (WGS) entry which is preliminary data.</text>
</comment>
<dbReference type="SUPFAM" id="SSF54373">
    <property type="entry name" value="FAD-linked reductases, C-terminal domain"/>
    <property type="match status" value="1"/>
</dbReference>
<reference evidence="2" key="1">
    <citation type="journal article" date="2019" name="bioRxiv">
        <title>The Genome of the Zebra Mussel, Dreissena polymorpha: A Resource for Invasive Species Research.</title>
        <authorList>
            <person name="McCartney M.A."/>
            <person name="Auch B."/>
            <person name="Kono T."/>
            <person name="Mallez S."/>
            <person name="Zhang Y."/>
            <person name="Obille A."/>
            <person name="Becker A."/>
            <person name="Abrahante J.E."/>
            <person name="Garbe J."/>
            <person name="Badalamenti J.P."/>
            <person name="Herman A."/>
            <person name="Mangelson H."/>
            <person name="Liachko I."/>
            <person name="Sullivan S."/>
            <person name="Sone E.D."/>
            <person name="Koren S."/>
            <person name="Silverstein K.A.T."/>
            <person name="Beckman K.B."/>
            <person name="Gohl D.M."/>
        </authorList>
    </citation>
    <scope>NUCLEOTIDE SEQUENCE</scope>
    <source>
        <strain evidence="2">Duluth1</strain>
        <tissue evidence="2">Whole animal</tissue>
    </source>
</reference>
<sequence>MTALAKGFLARNVGGWNKDVELSKNLHYGIKVEKIDQKPTCDKLLLQGICKVTGQSDKTFDADAVFVTVPLNILRQMDVPILSREKQQAIAGITYGASTRIMLQCKRRFWQDDVGQGGFSKSSDMIGQLHYPDYDGSKILKDERGVLLVYTWEKDALAFGSQSHEDAIKSAVNEISKIHPEMKREVELGNVQAWYSDPASQGAFAYLKPYEYLDNLQRLWKSDHPLYLAGEALSWSNGWIQGAIFSGLSQAFCFQAHVEGRPGRMPW</sequence>
<protein>
    <recommendedName>
        <fullName evidence="1">Amine oxidase domain-containing protein</fullName>
    </recommendedName>
</protein>
<dbReference type="InterPro" id="IPR050281">
    <property type="entry name" value="Flavin_monoamine_oxidase"/>
</dbReference>
<evidence type="ECO:0000259" key="1">
    <source>
        <dbReference type="Pfam" id="PF01593"/>
    </source>
</evidence>
<dbReference type="Pfam" id="PF01593">
    <property type="entry name" value="Amino_oxidase"/>
    <property type="match status" value="1"/>
</dbReference>
<dbReference type="InterPro" id="IPR002937">
    <property type="entry name" value="Amino_oxidase"/>
</dbReference>
<feature type="domain" description="Amine oxidase" evidence="1">
    <location>
        <begin position="21"/>
        <end position="251"/>
    </location>
</feature>
<dbReference type="PANTHER" id="PTHR10742:SF342">
    <property type="entry name" value="AMINE OXIDASE"/>
    <property type="match status" value="1"/>
</dbReference>
<evidence type="ECO:0000313" key="2">
    <source>
        <dbReference type="EMBL" id="KAH3873734.1"/>
    </source>
</evidence>
<dbReference type="InterPro" id="IPR036188">
    <property type="entry name" value="FAD/NAD-bd_sf"/>
</dbReference>
<dbReference type="SUPFAM" id="SSF51905">
    <property type="entry name" value="FAD/NAD(P)-binding domain"/>
    <property type="match status" value="1"/>
</dbReference>
<keyword evidence="3" id="KW-1185">Reference proteome</keyword>
<organism evidence="2 3">
    <name type="scientific">Dreissena polymorpha</name>
    <name type="common">Zebra mussel</name>
    <name type="synonym">Mytilus polymorpha</name>
    <dbReference type="NCBI Taxonomy" id="45954"/>
    <lineage>
        <taxon>Eukaryota</taxon>
        <taxon>Metazoa</taxon>
        <taxon>Spiralia</taxon>
        <taxon>Lophotrochozoa</taxon>
        <taxon>Mollusca</taxon>
        <taxon>Bivalvia</taxon>
        <taxon>Autobranchia</taxon>
        <taxon>Heteroconchia</taxon>
        <taxon>Euheterodonta</taxon>
        <taxon>Imparidentia</taxon>
        <taxon>Neoheterodontei</taxon>
        <taxon>Myida</taxon>
        <taxon>Dreissenoidea</taxon>
        <taxon>Dreissenidae</taxon>
        <taxon>Dreissena</taxon>
    </lineage>
</organism>
<dbReference type="Proteomes" id="UP000828390">
    <property type="component" value="Unassembled WGS sequence"/>
</dbReference>
<dbReference type="EMBL" id="JAIWYP010000002">
    <property type="protein sequence ID" value="KAH3873734.1"/>
    <property type="molecule type" value="Genomic_DNA"/>
</dbReference>
<dbReference type="PANTHER" id="PTHR10742">
    <property type="entry name" value="FLAVIN MONOAMINE OXIDASE"/>
    <property type="match status" value="1"/>
</dbReference>
<evidence type="ECO:0000313" key="3">
    <source>
        <dbReference type="Proteomes" id="UP000828390"/>
    </source>
</evidence>
<name>A0A9D4RMD5_DREPO</name>
<dbReference type="AlphaFoldDB" id="A0A9D4RMD5"/>
<dbReference type="Gene3D" id="3.50.50.60">
    <property type="entry name" value="FAD/NAD(P)-binding domain"/>
    <property type="match status" value="1"/>
</dbReference>
<dbReference type="Gene3D" id="3.90.660.10">
    <property type="match status" value="1"/>
</dbReference>
<gene>
    <name evidence="2" type="ORF">DPMN_036971</name>
</gene>
<dbReference type="GO" id="GO:0001716">
    <property type="term" value="F:L-amino-acid oxidase activity"/>
    <property type="evidence" value="ECO:0007669"/>
    <property type="project" value="TreeGrafter"/>
</dbReference>
<dbReference type="GO" id="GO:0009063">
    <property type="term" value="P:amino acid catabolic process"/>
    <property type="evidence" value="ECO:0007669"/>
    <property type="project" value="TreeGrafter"/>
</dbReference>
<accession>A0A9D4RMD5</accession>
<reference evidence="2" key="2">
    <citation type="submission" date="2020-11" db="EMBL/GenBank/DDBJ databases">
        <authorList>
            <person name="McCartney M.A."/>
            <person name="Auch B."/>
            <person name="Kono T."/>
            <person name="Mallez S."/>
            <person name="Becker A."/>
            <person name="Gohl D.M."/>
            <person name="Silverstein K.A.T."/>
            <person name="Koren S."/>
            <person name="Bechman K.B."/>
            <person name="Herman A."/>
            <person name="Abrahante J.E."/>
            <person name="Garbe J."/>
        </authorList>
    </citation>
    <scope>NUCLEOTIDE SEQUENCE</scope>
    <source>
        <strain evidence="2">Duluth1</strain>
        <tissue evidence="2">Whole animal</tissue>
    </source>
</reference>